<dbReference type="eggNOG" id="ENOG502QV65">
    <property type="taxonomic scope" value="Eukaryota"/>
</dbReference>
<protein>
    <submittedName>
        <fullName evidence="2">Os03g0276850 protein</fullName>
    </submittedName>
</protein>
<dbReference type="InParanoid" id="A0A0N7KH11"/>
<keyword evidence="1" id="KW-0732">Signal</keyword>
<dbReference type="Pfam" id="PF10712">
    <property type="entry name" value="NAD-GH"/>
    <property type="match status" value="1"/>
</dbReference>
<feature type="chain" id="PRO_5006014768" evidence="1">
    <location>
        <begin position="21"/>
        <end position="453"/>
    </location>
</feature>
<name>A0A0N7KH11_ORYSJ</name>
<evidence type="ECO:0000313" key="3">
    <source>
        <dbReference type="Proteomes" id="UP000059680"/>
    </source>
</evidence>
<feature type="signal peptide" evidence="1">
    <location>
        <begin position="1"/>
        <end position="20"/>
    </location>
</feature>
<reference evidence="2 3" key="2">
    <citation type="journal article" date="2013" name="Plant Cell Physiol.">
        <title>Rice Annotation Project Database (RAP-DB): an integrative and interactive database for rice genomics.</title>
        <authorList>
            <person name="Sakai H."/>
            <person name="Lee S.S."/>
            <person name="Tanaka T."/>
            <person name="Numa H."/>
            <person name="Kim J."/>
            <person name="Kawahara Y."/>
            <person name="Wakimoto H."/>
            <person name="Yang C.C."/>
            <person name="Iwamoto M."/>
            <person name="Abe T."/>
            <person name="Yamada Y."/>
            <person name="Muto A."/>
            <person name="Inokuchi H."/>
            <person name="Ikemura T."/>
            <person name="Matsumoto T."/>
            <person name="Sasaki T."/>
            <person name="Itoh T."/>
        </authorList>
    </citation>
    <scope>NUCLEOTIDE SEQUENCE [LARGE SCALE GENOMIC DNA]</scope>
    <source>
        <strain evidence="3">cv. Nipponbare</strain>
    </source>
</reference>
<reference evidence="2 3" key="3">
    <citation type="journal article" date="2013" name="Rice">
        <title>Improvement of the Oryza sativa Nipponbare reference genome using next generation sequence and optical map data.</title>
        <authorList>
            <person name="Kawahara Y."/>
            <person name="de la Bastide M."/>
            <person name="Hamilton J.P."/>
            <person name="Kanamori H."/>
            <person name="McCombie W.R."/>
            <person name="Ouyang S."/>
            <person name="Schwartz D.C."/>
            <person name="Tanaka T."/>
            <person name="Wu J."/>
            <person name="Zhou S."/>
            <person name="Childs K.L."/>
            <person name="Davidson R.M."/>
            <person name="Lin H."/>
            <person name="Quesada-Ocampo L."/>
            <person name="Vaillancourt B."/>
            <person name="Sakai H."/>
            <person name="Lee S.S."/>
            <person name="Kim J."/>
            <person name="Numa H."/>
            <person name="Itoh T."/>
            <person name="Buell C.R."/>
            <person name="Matsumoto T."/>
        </authorList>
    </citation>
    <scope>NUCLEOTIDE SEQUENCE [LARGE SCALE GENOMIC DNA]</scope>
    <source>
        <strain evidence="3">cv. Nipponbare</strain>
    </source>
</reference>
<dbReference type="Gramene" id="Os03t0276850-00">
    <property type="protein sequence ID" value="Os03t0276850-00"/>
    <property type="gene ID" value="Os03g0276850"/>
</dbReference>
<dbReference type="InterPro" id="IPR019651">
    <property type="entry name" value="Glutamate_DH_NAD-spec"/>
</dbReference>
<dbReference type="AlphaFoldDB" id="A0A0N7KH11"/>
<evidence type="ECO:0000313" key="2">
    <source>
        <dbReference type="EMBL" id="BAS83521.1"/>
    </source>
</evidence>
<dbReference type="Proteomes" id="UP000059680">
    <property type="component" value="Chromosome 3"/>
</dbReference>
<dbReference type="PaxDb" id="39947-A0A0N7KH11"/>
<accession>A0A0N7KH11</accession>
<feature type="non-terminal residue" evidence="2">
    <location>
        <position position="1"/>
    </location>
</feature>
<gene>
    <name evidence="2" type="ordered locus">Os03g0276850</name>
    <name evidence="2" type="ORF">OSNPB_030276850</name>
</gene>
<organism evidence="2 3">
    <name type="scientific">Oryza sativa subsp. japonica</name>
    <name type="common">Rice</name>
    <dbReference type="NCBI Taxonomy" id="39947"/>
    <lineage>
        <taxon>Eukaryota</taxon>
        <taxon>Viridiplantae</taxon>
        <taxon>Streptophyta</taxon>
        <taxon>Embryophyta</taxon>
        <taxon>Tracheophyta</taxon>
        <taxon>Spermatophyta</taxon>
        <taxon>Magnoliopsida</taxon>
        <taxon>Liliopsida</taxon>
        <taxon>Poales</taxon>
        <taxon>Poaceae</taxon>
        <taxon>BOP clade</taxon>
        <taxon>Oryzoideae</taxon>
        <taxon>Oryzeae</taxon>
        <taxon>Oryzinae</taxon>
        <taxon>Oryza</taxon>
        <taxon>Oryza sativa</taxon>
    </lineage>
</organism>
<keyword evidence="3" id="KW-1185">Reference proteome</keyword>
<dbReference type="STRING" id="39947.A0A0N7KH11"/>
<evidence type="ECO:0000256" key="1">
    <source>
        <dbReference type="SAM" id="SignalP"/>
    </source>
</evidence>
<reference evidence="3" key="1">
    <citation type="journal article" date="2005" name="Nature">
        <title>The map-based sequence of the rice genome.</title>
        <authorList>
            <consortium name="International rice genome sequencing project (IRGSP)"/>
            <person name="Matsumoto T."/>
            <person name="Wu J."/>
            <person name="Kanamori H."/>
            <person name="Katayose Y."/>
            <person name="Fujisawa M."/>
            <person name="Namiki N."/>
            <person name="Mizuno H."/>
            <person name="Yamamoto K."/>
            <person name="Antonio B.A."/>
            <person name="Baba T."/>
            <person name="Sakata K."/>
            <person name="Nagamura Y."/>
            <person name="Aoki H."/>
            <person name="Arikawa K."/>
            <person name="Arita K."/>
            <person name="Bito T."/>
            <person name="Chiden Y."/>
            <person name="Fujitsuka N."/>
            <person name="Fukunaka R."/>
            <person name="Hamada M."/>
            <person name="Harada C."/>
            <person name="Hayashi A."/>
            <person name="Hijishita S."/>
            <person name="Honda M."/>
            <person name="Hosokawa S."/>
            <person name="Ichikawa Y."/>
            <person name="Idonuma A."/>
            <person name="Iijima M."/>
            <person name="Ikeda M."/>
            <person name="Ikeno M."/>
            <person name="Ito K."/>
            <person name="Ito S."/>
            <person name="Ito T."/>
            <person name="Ito Y."/>
            <person name="Ito Y."/>
            <person name="Iwabuchi A."/>
            <person name="Kamiya K."/>
            <person name="Karasawa W."/>
            <person name="Kurita K."/>
            <person name="Katagiri S."/>
            <person name="Kikuta A."/>
            <person name="Kobayashi H."/>
            <person name="Kobayashi N."/>
            <person name="Machita K."/>
            <person name="Maehara T."/>
            <person name="Masukawa M."/>
            <person name="Mizubayashi T."/>
            <person name="Mukai Y."/>
            <person name="Nagasaki H."/>
            <person name="Nagata Y."/>
            <person name="Naito S."/>
            <person name="Nakashima M."/>
            <person name="Nakama Y."/>
            <person name="Nakamichi Y."/>
            <person name="Nakamura M."/>
            <person name="Meguro A."/>
            <person name="Negishi M."/>
            <person name="Ohta I."/>
            <person name="Ohta T."/>
            <person name="Okamoto M."/>
            <person name="Ono N."/>
            <person name="Saji S."/>
            <person name="Sakaguchi M."/>
            <person name="Sakai K."/>
            <person name="Shibata M."/>
            <person name="Shimokawa T."/>
            <person name="Song J."/>
            <person name="Takazaki Y."/>
            <person name="Terasawa K."/>
            <person name="Tsugane M."/>
            <person name="Tsuji K."/>
            <person name="Ueda S."/>
            <person name="Waki K."/>
            <person name="Yamagata H."/>
            <person name="Yamamoto M."/>
            <person name="Yamamoto S."/>
            <person name="Yamane H."/>
            <person name="Yoshiki S."/>
            <person name="Yoshihara R."/>
            <person name="Yukawa K."/>
            <person name="Zhong H."/>
            <person name="Yano M."/>
            <person name="Yuan Q."/>
            <person name="Ouyang S."/>
            <person name="Liu J."/>
            <person name="Jones K.M."/>
            <person name="Gansberger K."/>
            <person name="Moffat K."/>
            <person name="Hill J."/>
            <person name="Bera J."/>
            <person name="Fadrosh D."/>
            <person name="Jin S."/>
            <person name="Johri S."/>
            <person name="Kim M."/>
            <person name="Overton L."/>
            <person name="Reardon M."/>
            <person name="Tsitrin T."/>
            <person name="Vuong H."/>
            <person name="Weaver B."/>
            <person name="Ciecko A."/>
            <person name="Tallon L."/>
            <person name="Jackson J."/>
            <person name="Pai G."/>
            <person name="Aken S.V."/>
            <person name="Utterback T."/>
            <person name="Reidmuller S."/>
            <person name="Feldblyum T."/>
            <person name="Hsiao J."/>
            <person name="Zismann V."/>
            <person name="Iobst S."/>
            <person name="de Vazeille A.R."/>
            <person name="Buell C.R."/>
            <person name="Ying K."/>
            <person name="Li Y."/>
            <person name="Lu T."/>
            <person name="Huang Y."/>
            <person name="Zhao Q."/>
            <person name="Feng Q."/>
            <person name="Zhang L."/>
            <person name="Zhu J."/>
            <person name="Weng Q."/>
            <person name="Mu J."/>
            <person name="Lu Y."/>
            <person name="Fan D."/>
            <person name="Liu Y."/>
            <person name="Guan J."/>
            <person name="Zhang Y."/>
            <person name="Yu S."/>
            <person name="Liu X."/>
            <person name="Zhang Y."/>
            <person name="Hong G."/>
            <person name="Han B."/>
            <person name="Choisne N."/>
            <person name="Demange N."/>
            <person name="Orjeda G."/>
            <person name="Samain S."/>
            <person name="Cattolico L."/>
            <person name="Pelletier E."/>
            <person name="Couloux A."/>
            <person name="Segurens B."/>
            <person name="Wincker P."/>
            <person name="D'Hont A."/>
            <person name="Scarpelli C."/>
            <person name="Weissenbach J."/>
            <person name="Salanoubat M."/>
            <person name="Quetier F."/>
            <person name="Yu Y."/>
            <person name="Kim H.R."/>
            <person name="Rambo T."/>
            <person name="Currie J."/>
            <person name="Collura K."/>
            <person name="Luo M."/>
            <person name="Yang T."/>
            <person name="Ammiraju J.S.S."/>
            <person name="Engler F."/>
            <person name="Soderlund C."/>
            <person name="Wing R.A."/>
            <person name="Palmer L.E."/>
            <person name="de la Bastide M."/>
            <person name="Spiegel L."/>
            <person name="Nascimento L."/>
            <person name="Zutavern T."/>
            <person name="O'Shaughnessy A."/>
            <person name="Dike S."/>
            <person name="Dedhia N."/>
            <person name="Preston R."/>
            <person name="Balija V."/>
            <person name="McCombie W.R."/>
            <person name="Chow T."/>
            <person name="Chen H."/>
            <person name="Chung M."/>
            <person name="Chen C."/>
            <person name="Shaw J."/>
            <person name="Wu H."/>
            <person name="Hsiao K."/>
            <person name="Chao Y."/>
            <person name="Chu M."/>
            <person name="Cheng C."/>
            <person name="Hour A."/>
            <person name="Lee P."/>
            <person name="Lin S."/>
            <person name="Lin Y."/>
            <person name="Liou J."/>
            <person name="Liu S."/>
            <person name="Hsing Y."/>
            <person name="Raghuvanshi S."/>
            <person name="Mohanty A."/>
            <person name="Bharti A.K."/>
            <person name="Gaur A."/>
            <person name="Gupta V."/>
            <person name="Kumar D."/>
            <person name="Ravi V."/>
            <person name="Vij S."/>
            <person name="Kapur A."/>
            <person name="Khurana P."/>
            <person name="Khurana P."/>
            <person name="Khurana J.P."/>
            <person name="Tyagi A.K."/>
            <person name="Gaikwad K."/>
            <person name="Singh A."/>
            <person name="Dalal V."/>
            <person name="Srivastava S."/>
            <person name="Dixit A."/>
            <person name="Pal A.K."/>
            <person name="Ghazi I.A."/>
            <person name="Yadav M."/>
            <person name="Pandit A."/>
            <person name="Bhargava A."/>
            <person name="Sureshbabu K."/>
            <person name="Batra K."/>
            <person name="Sharma T.R."/>
            <person name="Mohapatra T."/>
            <person name="Singh N.K."/>
            <person name="Messing J."/>
            <person name="Nelson A.B."/>
            <person name="Fuks G."/>
            <person name="Kavchok S."/>
            <person name="Keizer G."/>
            <person name="Linton E."/>
            <person name="Llaca V."/>
            <person name="Song R."/>
            <person name="Tanyolac B."/>
            <person name="Young S."/>
            <person name="Ho-Il K."/>
            <person name="Hahn J.H."/>
            <person name="Sangsakoo G."/>
            <person name="Vanavichit A."/>
            <person name="de Mattos Luiz.A.T."/>
            <person name="Zimmer P.D."/>
            <person name="Malone G."/>
            <person name="Dellagostin O."/>
            <person name="de Oliveira A.C."/>
            <person name="Bevan M."/>
            <person name="Bancroft I."/>
            <person name="Minx P."/>
            <person name="Cordum H."/>
            <person name="Wilson R."/>
            <person name="Cheng Z."/>
            <person name="Jin W."/>
            <person name="Jiang J."/>
            <person name="Leong S.A."/>
            <person name="Iwama H."/>
            <person name="Gojobori T."/>
            <person name="Itoh T."/>
            <person name="Niimura Y."/>
            <person name="Fujii Y."/>
            <person name="Habara T."/>
            <person name="Sakai H."/>
            <person name="Sato Y."/>
            <person name="Wilson G."/>
            <person name="Kumar K."/>
            <person name="McCouch S."/>
            <person name="Juretic N."/>
            <person name="Hoen D."/>
            <person name="Wright S."/>
            <person name="Bruskiewich R."/>
            <person name="Bureau T."/>
            <person name="Miyao A."/>
            <person name="Hirochika H."/>
            <person name="Nishikawa T."/>
            <person name="Kadowaki K."/>
            <person name="Sugiura M."/>
            <person name="Burr B."/>
            <person name="Sasaki T."/>
        </authorList>
    </citation>
    <scope>NUCLEOTIDE SEQUENCE [LARGE SCALE GENOMIC DNA]</scope>
    <source>
        <strain evidence="3">cv. Nipponbare</strain>
    </source>
</reference>
<sequence>LILGLVLLGLLHHPLDLLLAQPPLVALDGDAVAASRRLVLRGHVHDAVIINAEGDVDLGHAPRRRWDAGENKLAERVVILGSSAFALVHVDEHGGLVVVVGSVHFLPAYGDGGVPRDQHRHPATEYLYPERQRRDVEKDHVAKVLLVGVAVEEGGLDGGAVRDGLVGVDAPAERLAVEQVLEQAPHLGDAGGASDEHDVVDGALVRPGVAEALLDGVHALEEEVHVELLELGPCDGRVEVDAAVERVDLDGGLRRGGQHPLRLLARRPQPPERPLVAPDLRPLVLPQELPNQVLHHPAIEILAAEVGVAGGGLHLEDAYVDVHPGVDVEDGHVQGAAAEVKYQHSLLLVAAADHLVEAVGDGGGGGLVDDAQDVEAGDGAGVHGGLALGVVEVDRHGDDGLLDRLVEVGLGGLLHLEEHHGGDLLGGELLLLAPVLHHDHRPVVLAGGDLERP</sequence>
<dbReference type="EMBL" id="AP014959">
    <property type="protein sequence ID" value="BAS83521.1"/>
    <property type="molecule type" value="Genomic_DNA"/>
</dbReference>
<proteinExistence type="predicted"/>